<organism>
    <name type="scientific">Ixodes scapularis</name>
    <name type="common">Black-legged tick</name>
    <name type="synonym">Deer tick</name>
    <dbReference type="NCBI Taxonomy" id="6945"/>
    <lineage>
        <taxon>Eukaryota</taxon>
        <taxon>Metazoa</taxon>
        <taxon>Ecdysozoa</taxon>
        <taxon>Arthropoda</taxon>
        <taxon>Chelicerata</taxon>
        <taxon>Arachnida</taxon>
        <taxon>Acari</taxon>
        <taxon>Parasitiformes</taxon>
        <taxon>Ixodida</taxon>
        <taxon>Ixodoidea</taxon>
        <taxon>Ixodidae</taxon>
        <taxon>Ixodinae</taxon>
        <taxon>Ixodes</taxon>
    </lineage>
</organism>
<protein>
    <submittedName>
        <fullName evidence="2 3">Uncharacterized protein</fullName>
    </submittedName>
</protein>
<reference evidence="3" key="2">
    <citation type="submission" date="2020-05" db="UniProtKB">
        <authorList>
            <consortium name="EnsemblMetazoa"/>
        </authorList>
    </citation>
    <scope>IDENTIFICATION</scope>
    <source>
        <strain evidence="3">wikel</strain>
    </source>
</reference>
<accession>B7QEP3</accession>
<sequence>MAGEHPCAARCEEEAPAGTPEAPAHSGQTAPRSSHRGKWAQRRLEGAKRSAREGMQKLRSSGAGKRALCGSSGGTIDLAIHLAERPIWPAQVSSERFSLQRPYLRGGALPAARWPLASSGFALCPHRESLTRMTDALVRNPSKPHPPACETIPASPVSWTQRVQICFIGLGAVGRSIDVRSGVLVRCIAEMTRCFSCGDCPARQNEKRQWDRTRRERTGSSER</sequence>
<reference evidence="2 4" key="1">
    <citation type="submission" date="2008-03" db="EMBL/GenBank/DDBJ databases">
        <title>Annotation of Ixodes scapularis.</title>
        <authorList>
            <consortium name="Ixodes scapularis Genome Project Consortium"/>
            <person name="Caler E."/>
            <person name="Hannick L.I."/>
            <person name="Bidwell S."/>
            <person name="Joardar V."/>
            <person name="Thiagarajan M."/>
            <person name="Amedeo P."/>
            <person name="Galinsky K.J."/>
            <person name="Schobel S."/>
            <person name="Inman J."/>
            <person name="Hostetler J."/>
            <person name="Miller J."/>
            <person name="Hammond M."/>
            <person name="Megy K."/>
            <person name="Lawson D."/>
            <person name="Kodira C."/>
            <person name="Sutton G."/>
            <person name="Meyer J."/>
            <person name="Hill C.A."/>
            <person name="Birren B."/>
            <person name="Nene V."/>
            <person name="Collins F."/>
            <person name="Alarcon-Chaidez F."/>
            <person name="Wikel S."/>
            <person name="Strausberg R."/>
        </authorList>
    </citation>
    <scope>NUCLEOTIDE SEQUENCE [LARGE SCALE GENOMIC DNA]</scope>
    <source>
        <strain evidence="4">Wikel</strain>
        <strain evidence="2">Wikel colony</strain>
    </source>
</reference>
<evidence type="ECO:0000313" key="3">
    <source>
        <dbReference type="EnsemblMetazoa" id="ISCW022238-PA"/>
    </source>
</evidence>
<keyword evidence="4" id="KW-1185">Reference proteome</keyword>
<name>B7QEP3_IXOSC</name>
<dbReference type="EMBL" id="DS921995">
    <property type="protein sequence ID" value="EEC17315.1"/>
    <property type="molecule type" value="Genomic_DNA"/>
</dbReference>
<dbReference type="InParanoid" id="B7QEP3"/>
<dbReference type="EnsemblMetazoa" id="ISCW022238-RA">
    <property type="protein sequence ID" value="ISCW022238-PA"/>
    <property type="gene ID" value="ISCW022238"/>
</dbReference>
<dbReference type="HOGENOM" id="CLU_1241343_0_0_1"/>
<feature type="region of interest" description="Disordered" evidence="1">
    <location>
        <begin position="1"/>
        <end position="66"/>
    </location>
</feature>
<evidence type="ECO:0000313" key="4">
    <source>
        <dbReference type="Proteomes" id="UP000001555"/>
    </source>
</evidence>
<dbReference type="VEuPathDB" id="VectorBase:ISCI022238"/>
<gene>
    <name evidence="2" type="ORF">IscW_ISCW022238</name>
</gene>
<proteinExistence type="predicted"/>
<feature type="compositionally biased region" description="Basic and acidic residues" evidence="1">
    <location>
        <begin position="42"/>
        <end position="56"/>
    </location>
</feature>
<dbReference type="Proteomes" id="UP000001555">
    <property type="component" value="Unassembled WGS sequence"/>
</dbReference>
<dbReference type="EMBL" id="ABJB011014286">
    <property type="status" value="NOT_ANNOTATED_CDS"/>
    <property type="molecule type" value="Genomic_DNA"/>
</dbReference>
<evidence type="ECO:0000313" key="2">
    <source>
        <dbReference type="EMBL" id="EEC17315.1"/>
    </source>
</evidence>
<dbReference type="PaxDb" id="6945-B7QEP3"/>
<evidence type="ECO:0000256" key="1">
    <source>
        <dbReference type="SAM" id="MobiDB-lite"/>
    </source>
</evidence>
<dbReference type="AlphaFoldDB" id="B7QEP3"/>
<dbReference type="VEuPathDB" id="VectorBase:ISCW022238"/>